<dbReference type="GO" id="GO:0004725">
    <property type="term" value="F:protein tyrosine phosphatase activity"/>
    <property type="evidence" value="ECO:0007669"/>
    <property type="project" value="UniProtKB-EC"/>
</dbReference>
<keyword evidence="3" id="KW-0378">Hydrolase</keyword>
<feature type="compositionally biased region" description="Low complexity" evidence="5">
    <location>
        <begin position="664"/>
        <end position="688"/>
    </location>
</feature>
<gene>
    <name evidence="8" type="ORF">Fcan01_19737</name>
</gene>
<dbReference type="Pfam" id="PF14671">
    <property type="entry name" value="DSPn"/>
    <property type="match status" value="1"/>
</dbReference>
<feature type="domain" description="Tyrosine-protein phosphatase" evidence="6">
    <location>
        <begin position="194"/>
        <end position="351"/>
    </location>
</feature>
<dbReference type="SUPFAM" id="SSF52799">
    <property type="entry name" value="(Phosphotyrosine protein) phosphatases II"/>
    <property type="match status" value="2"/>
</dbReference>
<accession>A0A226DKC3</accession>
<feature type="region of interest" description="Disordered" evidence="5">
    <location>
        <begin position="410"/>
        <end position="440"/>
    </location>
</feature>
<dbReference type="SMART" id="SM00195">
    <property type="entry name" value="DSPc"/>
    <property type="match status" value="1"/>
</dbReference>
<feature type="compositionally biased region" description="Polar residues" evidence="5">
    <location>
        <begin position="479"/>
        <end position="490"/>
    </location>
</feature>
<dbReference type="CDD" id="cd14499">
    <property type="entry name" value="CDC14_C"/>
    <property type="match status" value="1"/>
</dbReference>
<dbReference type="STRING" id="158441.A0A226DKC3"/>
<dbReference type="OMA" id="GFQHKDL"/>
<reference evidence="8 9" key="1">
    <citation type="submission" date="2015-12" db="EMBL/GenBank/DDBJ databases">
        <title>The genome of Folsomia candida.</title>
        <authorList>
            <person name="Faddeeva A."/>
            <person name="Derks M.F."/>
            <person name="Anvar Y."/>
            <person name="Smit S."/>
            <person name="Van Straalen N."/>
            <person name="Roelofs D."/>
        </authorList>
    </citation>
    <scope>NUCLEOTIDE SEQUENCE [LARGE SCALE GENOMIC DNA]</scope>
    <source>
        <strain evidence="8 9">VU population</strain>
        <tissue evidence="8">Whole body</tissue>
    </source>
</reference>
<dbReference type="EC" id="3.1.3.48" evidence="2"/>
<dbReference type="PROSITE" id="PS00383">
    <property type="entry name" value="TYR_PHOSPHATASE_1"/>
    <property type="match status" value="1"/>
</dbReference>
<evidence type="ECO:0000256" key="1">
    <source>
        <dbReference type="ARBA" id="ARBA00007315"/>
    </source>
</evidence>
<comment type="caution">
    <text evidence="8">The sequence shown here is derived from an EMBL/GenBank/DDBJ whole genome shotgun (WGS) entry which is preliminary data.</text>
</comment>
<evidence type="ECO:0000259" key="7">
    <source>
        <dbReference type="PROSITE" id="PS50056"/>
    </source>
</evidence>
<evidence type="ECO:0000256" key="2">
    <source>
        <dbReference type="ARBA" id="ARBA00013064"/>
    </source>
</evidence>
<dbReference type="InterPro" id="IPR000387">
    <property type="entry name" value="Tyr_Pase_dom"/>
</dbReference>
<dbReference type="InterPro" id="IPR029021">
    <property type="entry name" value="Prot-tyrosine_phosphatase-like"/>
</dbReference>
<evidence type="ECO:0000256" key="4">
    <source>
        <dbReference type="ARBA" id="ARBA00022912"/>
    </source>
</evidence>
<dbReference type="FunFam" id="3.90.190.10:FF:000006">
    <property type="entry name" value="Dual specificity protein phosphatase CDC14B"/>
    <property type="match status" value="1"/>
</dbReference>
<proteinExistence type="inferred from homology"/>
<sequence>MNNTNFNINEAPVVADKDTAVLYASEIIKDRLYFATLRGNYRLKSTLNTHYFTIDDEFIYENFNSDFGPLNLAMLYRYCQKLNAKLAATSLARKRLIHYASADPQKRVNAAFLVGAYSIIYCEKSADEAYRSLLGPNGPPFVSFRDASFGAASFYLTLLDVFNALHKAMKNKFFDFRDFDVEEYEYYERVENADLNWLVPEKFIAFCGPHPKSKILNGYPLHAPESYFNYFRENNVTTIVRLNRKMYDSSRFTRSGFQHKDLFFTDGSTPSDAIMKLFMEAAEKTSGALAVHCKAGLGRTGSLIGCYIIKHFDFTAREAIAWVRLCRPGSVIGLQQEWLEDKQEYLKAQGEQMKLENKKNNNAPIHKFTWPIYSIKRKYGKSIQDIENANTSYASGDKVRSILAQVGSMKLSEDGEDNNEDYEVSSGDNDEGNGDDTEVTQGDMLNRIKALRQMPSAIEAAATASTTNKNIGTSISTYRNATRRNGNISTDTRESSRLKRAAGSNATTTSSKRYRLPRRLQYLLRGVGTFFQSKYIILEIAGRDSGGDRMTYLIMKLRPYRDDANCGSARLLTLSKVTLPSAELTSSNNNPPPTNPPSETSELEAPRNKSKKNYVCSRSSSTGIADGGVTRPVTRSVTRLASPPREILTPCPKTFRSSKRAPWSSTTTTDSNTTTTTKDKVSSGVKTSAKSATSLSLGKLPPIAVRNPLQIVGKKDKSAASNLNATTTSRMRTTSKSRADNNANNNNNDNESNDVTPTTSKSLATKKSDKKASASATNTTGNQNKTTTVVK</sequence>
<dbReference type="InterPro" id="IPR044506">
    <property type="entry name" value="CDC14_C"/>
</dbReference>
<feature type="region of interest" description="Disordered" evidence="5">
    <location>
        <begin position="479"/>
        <end position="510"/>
    </location>
</feature>
<feature type="region of interest" description="Disordered" evidence="5">
    <location>
        <begin position="715"/>
        <end position="791"/>
    </location>
</feature>
<evidence type="ECO:0000256" key="5">
    <source>
        <dbReference type="SAM" id="MobiDB-lite"/>
    </source>
</evidence>
<dbReference type="Proteomes" id="UP000198287">
    <property type="component" value="Unassembled WGS sequence"/>
</dbReference>
<dbReference type="PANTHER" id="PTHR23339">
    <property type="entry name" value="TYROSINE SPECIFIC PROTEIN PHOSPHATASE AND DUAL SPECIFICITY PROTEIN PHOSPHATASE"/>
    <property type="match status" value="1"/>
</dbReference>
<organism evidence="8 9">
    <name type="scientific">Folsomia candida</name>
    <name type="common">Springtail</name>
    <dbReference type="NCBI Taxonomy" id="158441"/>
    <lineage>
        <taxon>Eukaryota</taxon>
        <taxon>Metazoa</taxon>
        <taxon>Ecdysozoa</taxon>
        <taxon>Arthropoda</taxon>
        <taxon>Hexapoda</taxon>
        <taxon>Collembola</taxon>
        <taxon>Entomobryomorpha</taxon>
        <taxon>Isotomoidea</taxon>
        <taxon>Isotomidae</taxon>
        <taxon>Proisotominae</taxon>
        <taxon>Folsomia</taxon>
    </lineage>
</organism>
<dbReference type="Gene3D" id="3.90.190.10">
    <property type="entry name" value="Protein tyrosine phosphatase superfamily"/>
    <property type="match status" value="2"/>
</dbReference>
<feature type="domain" description="Tyrosine specific protein phosphatases" evidence="7">
    <location>
        <begin position="276"/>
        <end position="338"/>
    </location>
</feature>
<feature type="region of interest" description="Disordered" evidence="5">
    <location>
        <begin position="582"/>
        <end position="694"/>
    </location>
</feature>
<dbReference type="InterPro" id="IPR050561">
    <property type="entry name" value="PTP"/>
</dbReference>
<keyword evidence="4" id="KW-0904">Protein phosphatase</keyword>
<evidence type="ECO:0000256" key="3">
    <source>
        <dbReference type="ARBA" id="ARBA00022801"/>
    </source>
</evidence>
<keyword evidence="9" id="KW-1185">Reference proteome</keyword>
<dbReference type="CDD" id="cd17657">
    <property type="entry name" value="CDC14_N"/>
    <property type="match status" value="1"/>
</dbReference>
<evidence type="ECO:0000313" key="9">
    <source>
        <dbReference type="Proteomes" id="UP000198287"/>
    </source>
</evidence>
<dbReference type="Pfam" id="PF22785">
    <property type="entry name" value="Tc-R-P"/>
    <property type="match status" value="1"/>
</dbReference>
<protein>
    <recommendedName>
        <fullName evidence="2">protein-tyrosine-phosphatase</fullName>
        <ecNumber evidence="2">3.1.3.48</ecNumber>
    </recommendedName>
</protein>
<comment type="similarity">
    <text evidence="1">Belongs to the protein-tyrosine phosphatase family. Non-receptor class CDC14 subfamily.</text>
</comment>
<dbReference type="AlphaFoldDB" id="A0A226DKC3"/>
<dbReference type="InterPro" id="IPR016130">
    <property type="entry name" value="Tyr_Pase_AS"/>
</dbReference>
<dbReference type="InterPro" id="IPR029260">
    <property type="entry name" value="DSPn"/>
</dbReference>
<evidence type="ECO:0000313" key="8">
    <source>
        <dbReference type="EMBL" id="OXA45570.1"/>
    </source>
</evidence>
<dbReference type="PROSITE" id="PS50056">
    <property type="entry name" value="TYR_PHOSPHATASE_2"/>
    <property type="match status" value="1"/>
</dbReference>
<dbReference type="OrthoDB" id="266663at2759"/>
<feature type="compositionally biased region" description="Low complexity" evidence="5">
    <location>
        <begin position="773"/>
        <end position="791"/>
    </location>
</feature>
<dbReference type="InterPro" id="IPR020422">
    <property type="entry name" value="TYR_PHOSPHATASE_DUAL_dom"/>
</dbReference>
<name>A0A226DKC3_FOLCA</name>
<feature type="compositionally biased region" description="Low complexity" evidence="5">
    <location>
        <begin position="726"/>
        <end position="765"/>
    </location>
</feature>
<dbReference type="PROSITE" id="PS50054">
    <property type="entry name" value="TYR_PHOSPHATASE_DUAL"/>
    <property type="match status" value="1"/>
</dbReference>
<dbReference type="EMBL" id="LNIX01000017">
    <property type="protein sequence ID" value="OXA45570.1"/>
    <property type="molecule type" value="Genomic_DNA"/>
</dbReference>
<evidence type="ECO:0000259" key="6">
    <source>
        <dbReference type="PROSITE" id="PS50054"/>
    </source>
</evidence>
<feature type="compositionally biased region" description="Acidic residues" evidence="5">
    <location>
        <begin position="414"/>
        <end position="438"/>
    </location>
</feature>